<keyword evidence="4 7" id="KW-1133">Transmembrane helix</keyword>
<dbReference type="Proteomes" id="UP001183607">
    <property type="component" value="Unassembled WGS sequence"/>
</dbReference>
<evidence type="ECO:0000256" key="1">
    <source>
        <dbReference type="ARBA" id="ARBA00004651"/>
    </source>
</evidence>
<feature type="compositionally biased region" description="Basic and acidic residues" evidence="6">
    <location>
        <begin position="341"/>
        <end position="351"/>
    </location>
</feature>
<dbReference type="GO" id="GO:0005886">
    <property type="term" value="C:plasma membrane"/>
    <property type="evidence" value="ECO:0007669"/>
    <property type="project" value="UniProtKB-SubCell"/>
</dbReference>
<evidence type="ECO:0000256" key="2">
    <source>
        <dbReference type="ARBA" id="ARBA00022475"/>
    </source>
</evidence>
<evidence type="ECO:0000256" key="6">
    <source>
        <dbReference type="SAM" id="MobiDB-lite"/>
    </source>
</evidence>
<protein>
    <submittedName>
        <fullName evidence="9">Type II secretion system F family protein</fullName>
    </submittedName>
</protein>
<keyword evidence="2" id="KW-1003">Cell membrane</keyword>
<feature type="transmembrane region" description="Helical" evidence="7">
    <location>
        <begin position="90"/>
        <end position="116"/>
    </location>
</feature>
<reference evidence="10" key="1">
    <citation type="submission" date="2023-07" db="EMBL/GenBank/DDBJ databases">
        <title>30 novel species of actinomycetes from the DSMZ collection.</title>
        <authorList>
            <person name="Nouioui I."/>
        </authorList>
    </citation>
    <scope>NUCLEOTIDE SEQUENCE [LARGE SCALE GENOMIC DNA]</scope>
    <source>
        <strain evidence="10">DSM 41982</strain>
    </source>
</reference>
<dbReference type="InterPro" id="IPR018076">
    <property type="entry name" value="T2SS_GspF_dom"/>
</dbReference>
<evidence type="ECO:0000313" key="10">
    <source>
        <dbReference type="Proteomes" id="UP001183607"/>
    </source>
</evidence>
<keyword evidence="5 7" id="KW-0472">Membrane</keyword>
<evidence type="ECO:0000256" key="3">
    <source>
        <dbReference type="ARBA" id="ARBA00022692"/>
    </source>
</evidence>
<proteinExistence type="predicted"/>
<dbReference type="PANTHER" id="PTHR35007:SF3">
    <property type="entry name" value="POSSIBLE CONSERVED ALANINE RICH MEMBRANE PROTEIN"/>
    <property type="match status" value="1"/>
</dbReference>
<dbReference type="Pfam" id="PF00482">
    <property type="entry name" value="T2SSF"/>
    <property type="match status" value="1"/>
</dbReference>
<comment type="subcellular location">
    <subcellularLocation>
        <location evidence="1">Cell membrane</location>
        <topology evidence="1">Multi-pass membrane protein</topology>
    </subcellularLocation>
</comment>
<dbReference type="AlphaFoldDB" id="A0ABD5E994"/>
<comment type="caution">
    <text evidence="9">The sequence shown here is derived from an EMBL/GenBank/DDBJ whole genome shotgun (WGS) entry which is preliminary data.</text>
</comment>
<feature type="region of interest" description="Disordered" evidence="6">
    <location>
        <begin position="319"/>
        <end position="351"/>
    </location>
</feature>
<feature type="transmembrane region" description="Helical" evidence="7">
    <location>
        <begin position="282"/>
        <end position="301"/>
    </location>
</feature>
<accession>A0ABD5E994</accession>
<sequence>MNHDHTGTGHAVLASGSQLASPLDGFGDFGGLLSPSVLGALGAGLLAGGGCALLVVALYGLPAKPAGADGPGGRKHGAELARLLSRRASAAVLVGVLVLVATGWVIAGVGAGILVLTWDRLFGGAREERTQMRRVEALATWTESLRDTIAGAVGLEQAIPASARAAAPALRPHLEALVDRLRARTPLPDALQSLADEIDDASADIIVAALILNARLRGPGLRQVLGALAKSAREEVDMRQRVMAQRAATRRSVQIVVAVSVLFVLGLAIFNKDFVSPYNSPVGQVVLAGVCGLFALGFWWLRKLSTIETPERFLVRDTQTQAARPDLSAPRAAGNRTAPRRGGEHEGTVRR</sequence>
<dbReference type="EMBL" id="JAVRER010000036">
    <property type="protein sequence ID" value="MDT0417979.1"/>
    <property type="molecule type" value="Genomic_DNA"/>
</dbReference>
<feature type="domain" description="Type II secretion system protein GspF" evidence="8">
    <location>
        <begin position="142"/>
        <end position="265"/>
    </location>
</feature>
<feature type="transmembrane region" description="Helical" evidence="7">
    <location>
        <begin position="253"/>
        <end position="270"/>
    </location>
</feature>
<name>A0ABD5E994_9ACTN</name>
<evidence type="ECO:0000313" key="9">
    <source>
        <dbReference type="EMBL" id="MDT0417979.1"/>
    </source>
</evidence>
<keyword evidence="3 7" id="KW-0812">Transmembrane</keyword>
<evidence type="ECO:0000256" key="4">
    <source>
        <dbReference type="ARBA" id="ARBA00022989"/>
    </source>
</evidence>
<gene>
    <name evidence="9" type="ORF">RM574_21065</name>
</gene>
<evidence type="ECO:0000256" key="7">
    <source>
        <dbReference type="SAM" id="Phobius"/>
    </source>
</evidence>
<dbReference type="RefSeq" id="WP_093853429.1">
    <property type="nucleotide sequence ID" value="NZ_JAVRER010000036.1"/>
</dbReference>
<evidence type="ECO:0000256" key="5">
    <source>
        <dbReference type="ARBA" id="ARBA00023136"/>
    </source>
</evidence>
<evidence type="ECO:0000259" key="8">
    <source>
        <dbReference type="Pfam" id="PF00482"/>
    </source>
</evidence>
<feature type="transmembrane region" description="Helical" evidence="7">
    <location>
        <begin position="37"/>
        <end position="61"/>
    </location>
</feature>
<dbReference type="PANTHER" id="PTHR35007">
    <property type="entry name" value="INTEGRAL MEMBRANE PROTEIN-RELATED"/>
    <property type="match status" value="1"/>
</dbReference>
<organism evidence="9 10">
    <name type="scientific">Streptomyces evansiae</name>
    <dbReference type="NCBI Taxonomy" id="3075535"/>
    <lineage>
        <taxon>Bacteria</taxon>
        <taxon>Bacillati</taxon>
        <taxon>Actinomycetota</taxon>
        <taxon>Actinomycetes</taxon>
        <taxon>Kitasatosporales</taxon>
        <taxon>Streptomycetaceae</taxon>
        <taxon>Streptomyces</taxon>
    </lineage>
</organism>